<name>A0A9W4SVU3_9GLOM</name>
<keyword evidence="2" id="KW-1185">Reference proteome</keyword>
<evidence type="ECO:0000313" key="1">
    <source>
        <dbReference type="EMBL" id="CAI2183481.1"/>
    </source>
</evidence>
<protein>
    <submittedName>
        <fullName evidence="1">6129_t:CDS:1</fullName>
    </submittedName>
</protein>
<accession>A0A9W4SVU3</accession>
<sequence>MSIVISGFSVIVITSANKVEVIFKCRNIRIDISSTGLFYLCLSNGNLSNSSKEHRGYNQRC</sequence>
<reference evidence="1" key="1">
    <citation type="submission" date="2022-08" db="EMBL/GenBank/DDBJ databases">
        <authorList>
            <person name="Kallberg Y."/>
            <person name="Tangrot J."/>
            <person name="Rosling A."/>
        </authorList>
    </citation>
    <scope>NUCLEOTIDE SEQUENCE</scope>
    <source>
        <strain evidence="1">Wild A</strain>
    </source>
</reference>
<dbReference type="Proteomes" id="UP001153678">
    <property type="component" value="Unassembled WGS sequence"/>
</dbReference>
<gene>
    <name evidence="1" type="ORF">FWILDA_LOCUS11100</name>
</gene>
<comment type="caution">
    <text evidence="1">The sequence shown here is derived from an EMBL/GenBank/DDBJ whole genome shotgun (WGS) entry which is preliminary data.</text>
</comment>
<dbReference type="EMBL" id="CAMKVN010003036">
    <property type="protein sequence ID" value="CAI2183481.1"/>
    <property type="molecule type" value="Genomic_DNA"/>
</dbReference>
<proteinExistence type="predicted"/>
<organism evidence="1 2">
    <name type="scientific">Funneliformis geosporum</name>
    <dbReference type="NCBI Taxonomy" id="1117311"/>
    <lineage>
        <taxon>Eukaryota</taxon>
        <taxon>Fungi</taxon>
        <taxon>Fungi incertae sedis</taxon>
        <taxon>Mucoromycota</taxon>
        <taxon>Glomeromycotina</taxon>
        <taxon>Glomeromycetes</taxon>
        <taxon>Glomerales</taxon>
        <taxon>Glomeraceae</taxon>
        <taxon>Funneliformis</taxon>
    </lineage>
</organism>
<dbReference type="AlphaFoldDB" id="A0A9W4SVU3"/>
<evidence type="ECO:0000313" key="2">
    <source>
        <dbReference type="Proteomes" id="UP001153678"/>
    </source>
</evidence>